<feature type="region of interest" description="Disordered" evidence="1">
    <location>
        <begin position="223"/>
        <end position="245"/>
    </location>
</feature>
<reference evidence="4" key="1">
    <citation type="journal article" date="2019" name="Int. J. Syst. Evol. Microbiol.">
        <title>The Global Catalogue of Microorganisms (GCM) 10K type strain sequencing project: providing services to taxonomists for standard genome sequencing and annotation.</title>
        <authorList>
            <consortium name="The Broad Institute Genomics Platform"/>
            <consortium name="The Broad Institute Genome Sequencing Center for Infectious Disease"/>
            <person name="Wu L."/>
            <person name="Ma J."/>
        </authorList>
    </citation>
    <scope>NUCLEOTIDE SEQUENCE [LARGE SCALE GENOMIC DNA]</scope>
    <source>
        <strain evidence="4">TBRC 5832</strain>
    </source>
</reference>
<proteinExistence type="predicted"/>
<dbReference type="InterPro" id="IPR027417">
    <property type="entry name" value="P-loop_NTPase"/>
</dbReference>
<sequence>MDLLVTVVIAKQDFLDELVTAGEQVRAVAEELRRVGFEPTPAPAVRDGTLAELQGWLKAWSPPRTKTLVLYWTGHGKQLPSAKFMLMASDTDPSWVDPATAISVETLGSVLARCDADEIVVLLDACFSGGGYREIVNSFVAQAQNLERPDGRPRGAIAVISSADYHQEAQEQVFGPALLRILRDGPPPGFWGDQQRDFTPAELVAALRKAVENAAIQQSPQFMADGVSPHGGDIRIPNPRYRTNAPDVDGERLAVSTTDLDDHFLLKFRGIDNITDPGWYFTGRHGPLRLLTRWLAVGTGLLVVTGPPGSGKSAILGRTIALSVSSVRRDVAAASRVGPADTIPLAESIDAGVHAKGRSMVSCIEGFATALGVPAPPIGWSGAREFVEQVAQLGRPVTLLLDALDEARPIDALAIARDLLAALADVPGVRVIVGTRRDLAGDERGTPLEGFRQGPLLRALGSARAVVTLDLNDFGATAEVHEYARHRLLTLPSSPYRTGDDATRERVERLSSLVTEQSQGNFFVARISTRMLAGQPGQQDPDDPVVAAMLSRDLHEALDADLARYGYDEQLVRDLLGALCWAEGVGLPRRAIWLSLANALPGSAGRYLDSDLVRLLERAGAYVTQSGTDGETVYRLYHQTLVEYFRRGRDDGAAHAAIGRALISEVPAEADGTRHWDLAPPYVVRHLAEHALAGAVEGELINEPGCFAVLDPDRLSVAALAVYERTGLVTDLYRAQRILVAAIGGAKDSRRYFEALRAAQPYADRFGPSIEPEDLDRRLGLARQMIATLPAGHPLREQSLADGSDLLLRRYEGFGAQEDLDEGLELAREVVAVAGPSAEHLARLGRAWRLSFSVSGSASDLDSAIVVMREAATGPAPATDGDSAAFMVELGRLLVTRFDDTGQLADLAESIAVLRRAVILTRTNHALLPDYLQALSLAYLASFKASGQVGDLDAAVEAAREAIDLTPPGHESRGNLLSRLSGLLQVRLEHVGALDDVNEAVAMGQQSLDATSRDDPSFAARAVILGRALAARFDSFGDTGDLVGAVQMGRVALSAAESGSDGRGQCLAFLASVLLRRYEAEGHPRDLNDSVDLLREANHGPGSDPGRLGDLGMALLSRYRYHHEMNDLHDSIRLLRHAVAAEPTAARFFDLGRALGELAAITEDEADLSAAVDAMRRTVEMTPMGSAVRPRYLGDFGASLRHRFDRSGDRNDLEGAVALGREAVLGLDPGHSRRADYLLQLAESLRRAFHTAGDPARADEALRVLSEAVHAPAAPLTTRMTAGAAMGQFAHELGRLPVALSGYGAAMELLPQVAWRALDRFELHRSLWMWSNLASSAAAAALDAGDPSLAVTFLEQGRGVQWSARLGRTELSEVEAIAPDLAARLGTISAALEVRGEPGTDVDRRMLLVREWDDLVVQVRELPGFEQFLRPHLPEQFMAAGGSGPVIMINVSDRRSDALIVTESRVEAVCLPDLDREAIEAHLTTEESGWPAFSRWMWDTFAERILDHLGFTGQPAEGNWPRVWWCATGPLASFPVHSAGDHSVPGASVIDRVISSYTPTLQALLNARRDVPTEPDADKVLFVGVAGPHGQHPLPGVARELEDLTRLLGDRLTALTGEAATRAAFLDSVTRHQYVHFSGHGLADPADPYHSGIFLSDATVTVSDLQVAVAGGELAFLSADNTAVGGVRLPDELLTVATALHYAGFRRVIAALGPVSDVFAVRMSRLTYASMIGPNGIDASKAAEALHTAARRLRDRRFAGLYWRSFIHIGS</sequence>
<dbReference type="Gene3D" id="3.40.50.1460">
    <property type="match status" value="1"/>
</dbReference>
<keyword evidence="4" id="KW-1185">Reference proteome</keyword>
<evidence type="ECO:0000259" key="2">
    <source>
        <dbReference type="Pfam" id="PF12770"/>
    </source>
</evidence>
<dbReference type="Gene3D" id="1.25.40.10">
    <property type="entry name" value="Tetratricopeptide repeat domain"/>
    <property type="match status" value="2"/>
</dbReference>
<dbReference type="RefSeq" id="WP_378064488.1">
    <property type="nucleotide sequence ID" value="NZ_JBHSBL010000002.1"/>
</dbReference>
<dbReference type="SUPFAM" id="SSF52540">
    <property type="entry name" value="P-loop containing nucleoside triphosphate hydrolases"/>
    <property type="match status" value="1"/>
</dbReference>
<name>A0ABV8INT3_9ACTN</name>
<organism evidence="3 4">
    <name type="scientific">Actinoplanes subglobosus</name>
    <dbReference type="NCBI Taxonomy" id="1547892"/>
    <lineage>
        <taxon>Bacteria</taxon>
        <taxon>Bacillati</taxon>
        <taxon>Actinomycetota</taxon>
        <taxon>Actinomycetes</taxon>
        <taxon>Micromonosporales</taxon>
        <taxon>Micromonosporaceae</taxon>
        <taxon>Actinoplanes</taxon>
    </lineage>
</organism>
<evidence type="ECO:0000256" key="1">
    <source>
        <dbReference type="SAM" id="MobiDB-lite"/>
    </source>
</evidence>
<accession>A0ABV8INT3</accession>
<gene>
    <name evidence="3" type="ORF">ACFO0C_00940</name>
</gene>
<feature type="domain" description="CHAT" evidence="2">
    <location>
        <begin position="1493"/>
        <end position="1771"/>
    </location>
</feature>
<comment type="caution">
    <text evidence="3">The sequence shown here is derived from an EMBL/GenBank/DDBJ whole genome shotgun (WGS) entry which is preliminary data.</text>
</comment>
<evidence type="ECO:0000313" key="3">
    <source>
        <dbReference type="EMBL" id="MFC4063480.1"/>
    </source>
</evidence>
<dbReference type="EMBL" id="JBHSBL010000002">
    <property type="protein sequence ID" value="MFC4063480.1"/>
    <property type="molecule type" value="Genomic_DNA"/>
</dbReference>
<dbReference type="InterPro" id="IPR024983">
    <property type="entry name" value="CHAT_dom"/>
</dbReference>
<dbReference type="InterPro" id="IPR011990">
    <property type="entry name" value="TPR-like_helical_dom_sf"/>
</dbReference>
<dbReference type="Pfam" id="PF12770">
    <property type="entry name" value="CHAT"/>
    <property type="match status" value="1"/>
</dbReference>
<evidence type="ECO:0000313" key="4">
    <source>
        <dbReference type="Proteomes" id="UP001595867"/>
    </source>
</evidence>
<dbReference type="Proteomes" id="UP001595867">
    <property type="component" value="Unassembled WGS sequence"/>
</dbReference>
<protein>
    <submittedName>
        <fullName evidence="3">CHAT domain-containing protein</fullName>
    </submittedName>
</protein>